<dbReference type="EMBL" id="CP032418">
    <property type="protein sequence ID" value="AYC29638.1"/>
    <property type="molecule type" value="Genomic_DNA"/>
</dbReference>
<name>A0A385YVC3_9BACL</name>
<feature type="coiled-coil region" evidence="1">
    <location>
        <begin position="1068"/>
        <end position="1095"/>
    </location>
</feature>
<organism evidence="3 4">
    <name type="scientific">Paenisporosarcina cavernae</name>
    <dbReference type="NCBI Taxonomy" id="2320858"/>
    <lineage>
        <taxon>Bacteria</taxon>
        <taxon>Bacillati</taxon>
        <taxon>Bacillota</taxon>
        <taxon>Bacilli</taxon>
        <taxon>Bacillales</taxon>
        <taxon>Caryophanaceae</taxon>
        <taxon>Paenisporosarcina</taxon>
    </lineage>
</organism>
<protein>
    <recommendedName>
        <fullName evidence="5">Large polyvalent protein associated domain-containing protein</fullName>
    </recommendedName>
</protein>
<evidence type="ECO:0000256" key="1">
    <source>
        <dbReference type="SAM" id="Coils"/>
    </source>
</evidence>
<proteinExistence type="predicted"/>
<evidence type="ECO:0000256" key="2">
    <source>
        <dbReference type="SAM" id="MobiDB-lite"/>
    </source>
</evidence>
<evidence type="ECO:0000313" key="4">
    <source>
        <dbReference type="Proteomes" id="UP000265725"/>
    </source>
</evidence>
<keyword evidence="1" id="KW-0175">Coiled coil</keyword>
<accession>A0A385YVC3</accession>
<evidence type="ECO:0008006" key="5">
    <source>
        <dbReference type="Google" id="ProtNLM"/>
    </source>
</evidence>
<dbReference type="KEGG" id="paek:D3873_06955"/>
<keyword evidence="4" id="KW-1185">Reference proteome</keyword>
<dbReference type="OrthoDB" id="2088498at2"/>
<dbReference type="Proteomes" id="UP000265725">
    <property type="component" value="Chromosome"/>
</dbReference>
<dbReference type="AlphaFoldDB" id="A0A385YVC3"/>
<dbReference type="RefSeq" id="WP_119883376.1">
    <property type="nucleotide sequence ID" value="NZ_CP032418.1"/>
</dbReference>
<sequence length="1117" mass="124939">MATNFNRSKYQDTFEKRFGKGSYDSGLATARDIGYTKARAELEKAAYNERVRAFEAEMKEQKSAREKAAKEAKKKKEDTSVIDELVKNKKESNSNEPDKDKLDSILGFLRVDKNKHAKKDDGNFFLDLVNAGKRAVKAANPFDDVGFGDAMMKSAMEFDKEKSKQFDSVDRFAGRATNSASMGIMGNLDKRMRNGELPDYLTKRKLGEGGGVDMLADLTGYLVPGAAIARGLKGTKLGANTAKDILSKPLTKETAKKLAKETSKEGAAVGAIMSAIEIGGREALNPNDTNWKQNLAQFGIETGAGAVLDPLATLGLSKLASKVKKPELSPAAKKIFVDPVKKTEPKADIPFSINPNRPSHAELMDAYNGKDVKNTSGITPIQSMTKKKDAKGKPTEQLETQVEKYENDTGLYKELAEDAVRNSELWKDKPAVSYGRETLERNFEDIASAEDAAKLKALYVEPVRQKETERIKFVNAQRDAVRAHGIKPKSKDDKLVQMYGEKKISLDQLKEETPNWQKVVEVSNWYRQNYDELIGRANALLVKAGEKPIEMRKDYFPHYKGIDEFYSVLKKFGFDVENNNLPTDINGLTENFKPNKKWFSAAMQRKTDETTFGAVEGFDRYLEGISQLIYHTENIKKLRALERALRSKHEGETHLSNLVSNLKEQGNLMAGKKASVDRIVEERFGRKVYNLLETVKQRTGLNMLGYNVGSATTAFIPLTHAAATTSKKAFTKGMFDTLTNIARNDGFAEKSGFLTRRLGSKPLVSNLWNKVENNSMWMMEMVDKFTSQTIVRGKYYDLLDKGLPEEEAMKEADAWAGRVITDRSKGQQPIMFASKTLGPLMQFQVEVNNQLSFLFKDIPRNAKNKTQLMSQMAQAVVYGMLINEVYEKVLGRRPAFDPIGVYLEASENYSNEDMSPEEAFGRTAKDVANQLPFVSGFTNGGRYPINAALPSINIDDYSQGKTTVVNELMKPAKYLIAPAGGGQGFKIYDGVTTLLDEGVYNAGGNLKYPVEQNTENALRASILGKSSLPETQDYYDKPFGERKALGSKQTAQFEIAKEKDVAKEFYEYILAKRKAESKEKKMKDANKAVIEIQKDETLTDKERKKRIDRILEDLNIE</sequence>
<gene>
    <name evidence="3" type="ORF">D3873_06955</name>
</gene>
<feature type="region of interest" description="Disordered" evidence="2">
    <location>
        <begin position="57"/>
        <end position="99"/>
    </location>
</feature>
<evidence type="ECO:0000313" key="3">
    <source>
        <dbReference type="EMBL" id="AYC29638.1"/>
    </source>
</evidence>
<reference evidence="4" key="1">
    <citation type="submission" date="2018-09" db="EMBL/GenBank/DDBJ databases">
        <authorList>
            <person name="Zhu H."/>
        </authorList>
    </citation>
    <scope>NUCLEOTIDE SEQUENCE [LARGE SCALE GENOMIC DNA]</scope>
    <source>
        <strain evidence="4">K2R23-3</strain>
    </source>
</reference>